<evidence type="ECO:0000313" key="2">
    <source>
        <dbReference type="Proteomes" id="UP001150904"/>
    </source>
</evidence>
<evidence type="ECO:0000313" key="1">
    <source>
        <dbReference type="EMBL" id="KAJ5190232.1"/>
    </source>
</evidence>
<reference evidence="1" key="2">
    <citation type="journal article" date="2023" name="IMA Fungus">
        <title>Comparative genomic study of the Penicillium genus elucidates a diverse pangenome and 15 lateral gene transfer events.</title>
        <authorList>
            <person name="Petersen C."/>
            <person name="Sorensen T."/>
            <person name="Nielsen M.R."/>
            <person name="Sondergaard T.E."/>
            <person name="Sorensen J.L."/>
            <person name="Fitzpatrick D.A."/>
            <person name="Frisvad J.C."/>
            <person name="Nielsen K.L."/>
        </authorList>
    </citation>
    <scope>NUCLEOTIDE SEQUENCE</scope>
    <source>
        <strain evidence="1">IBT 15544</strain>
    </source>
</reference>
<dbReference type="RefSeq" id="XP_058303172.1">
    <property type="nucleotide sequence ID" value="XM_058456273.1"/>
</dbReference>
<accession>A0A9W9J5I6</accession>
<comment type="caution">
    <text evidence="1">The sequence shown here is derived from an EMBL/GenBank/DDBJ whole genome shotgun (WGS) entry which is preliminary data.</text>
</comment>
<reference evidence="1" key="1">
    <citation type="submission" date="2022-12" db="EMBL/GenBank/DDBJ databases">
        <authorList>
            <person name="Petersen C."/>
        </authorList>
    </citation>
    <scope>NUCLEOTIDE SEQUENCE</scope>
    <source>
        <strain evidence="1">IBT 15544</strain>
    </source>
</reference>
<protein>
    <submittedName>
        <fullName evidence="1">Uncharacterized protein</fullName>
    </submittedName>
</protein>
<dbReference type="EMBL" id="JAPQKR010000016">
    <property type="protein sequence ID" value="KAJ5190232.1"/>
    <property type="molecule type" value="Genomic_DNA"/>
</dbReference>
<dbReference type="AlphaFoldDB" id="A0A9W9J5I6"/>
<gene>
    <name evidence="1" type="ORF">N7498_009217</name>
</gene>
<proteinExistence type="predicted"/>
<dbReference type="GeneID" id="83183574"/>
<dbReference type="Proteomes" id="UP001150904">
    <property type="component" value="Unassembled WGS sequence"/>
</dbReference>
<name>A0A9W9J5I6_9EURO</name>
<keyword evidence="2" id="KW-1185">Reference proteome</keyword>
<organism evidence="1 2">
    <name type="scientific">Penicillium cinerascens</name>
    <dbReference type="NCBI Taxonomy" id="70096"/>
    <lineage>
        <taxon>Eukaryota</taxon>
        <taxon>Fungi</taxon>
        <taxon>Dikarya</taxon>
        <taxon>Ascomycota</taxon>
        <taxon>Pezizomycotina</taxon>
        <taxon>Eurotiomycetes</taxon>
        <taxon>Eurotiomycetidae</taxon>
        <taxon>Eurotiales</taxon>
        <taxon>Aspergillaceae</taxon>
        <taxon>Penicillium</taxon>
    </lineage>
</organism>
<dbReference type="OrthoDB" id="2305901at2759"/>
<sequence>MTKNIAIKNGDTLPDTAAQKVLSTRNLVAEIIRWLVEILDHSERGNGKYHKGRGRRNSLCDLVTLNRLWFDQTIPYIWKAPTNKNSSFHQRFAKVKEARLQTYANFVEYGHLLAVPFDDLVDNNRILRGVTFPRLNQIDLVLRYRERILCFPRLSAPALQSIRIRIAWILKSRGSDKVHFRFGHGTTPRLNPQLGHRLGGCLKSYFTSVSRVVLGPGLLVHPRTVQSIGRRLPNVAVFVDDSKVVEE</sequence>